<accession>A0A917ATW7</accession>
<evidence type="ECO:0000313" key="4">
    <source>
        <dbReference type="Proteomes" id="UP000605259"/>
    </source>
</evidence>
<dbReference type="InterPro" id="IPR000073">
    <property type="entry name" value="AB_hydrolase_1"/>
</dbReference>
<name>A0A917ATW7_9BACI</name>
<dbReference type="EMBL" id="BMFK01000002">
    <property type="protein sequence ID" value="GGE75130.1"/>
    <property type="molecule type" value="Genomic_DNA"/>
</dbReference>
<evidence type="ECO:0000256" key="1">
    <source>
        <dbReference type="SAM" id="Phobius"/>
    </source>
</evidence>
<dbReference type="PANTHER" id="PTHR43358">
    <property type="entry name" value="ALPHA/BETA-HYDROLASE"/>
    <property type="match status" value="1"/>
</dbReference>
<keyword evidence="1" id="KW-0812">Transmembrane</keyword>
<dbReference type="PANTHER" id="PTHR43358:SF4">
    <property type="entry name" value="ALPHA_BETA HYDROLASE FOLD-1 DOMAIN-CONTAINING PROTEIN"/>
    <property type="match status" value="1"/>
</dbReference>
<comment type="caution">
    <text evidence="3">The sequence shown here is derived from an EMBL/GenBank/DDBJ whole genome shotgun (WGS) entry which is preliminary data.</text>
</comment>
<feature type="transmembrane region" description="Helical" evidence="1">
    <location>
        <begin position="16"/>
        <end position="38"/>
    </location>
</feature>
<dbReference type="RefSeq" id="WP_188388943.1">
    <property type="nucleotide sequence ID" value="NZ_BMFK01000002.1"/>
</dbReference>
<keyword evidence="1" id="KW-1133">Transmembrane helix</keyword>
<dbReference type="Proteomes" id="UP000605259">
    <property type="component" value="Unassembled WGS sequence"/>
</dbReference>
<sequence>MQIHQELQKPIRKRKWIRIIVSICVIGLVGVVGVSYYIGSSLVHPDRKEVNISPADAGIPYESISFKNINDDVQLRGWSMKTKQPSDKWVIVSHGYGGNRAIWKEKTLEFYQFFLNNGINVLTFDYRNSGESDGDTTTIGAMEKHDLLSAIQYIRAEYPSAEIGLYGVSQGAATSLLAGSESDDIAFVIADSSFHELEDYLEENLPHWSGLPSYPFTPIILSIVPKMVGHEMEDVSPVLSMQYIDVPILLLHSKGDTAIPISSSQQMYEQYKDSKQIKFIEYENPKHIKLFEDEPDRYKEDLEAFLEEIEFMQGT</sequence>
<keyword evidence="3" id="KW-0378">Hydrolase</keyword>
<gene>
    <name evidence="3" type="ORF">GCM10007140_26250</name>
</gene>
<proteinExistence type="predicted"/>
<feature type="domain" description="AB hydrolase-1" evidence="2">
    <location>
        <begin position="89"/>
        <end position="205"/>
    </location>
</feature>
<dbReference type="Pfam" id="PF00561">
    <property type="entry name" value="Abhydrolase_1"/>
    <property type="match status" value="1"/>
</dbReference>
<dbReference type="Gene3D" id="3.40.50.1820">
    <property type="entry name" value="alpha/beta hydrolase"/>
    <property type="match status" value="1"/>
</dbReference>
<evidence type="ECO:0000313" key="3">
    <source>
        <dbReference type="EMBL" id="GGE75130.1"/>
    </source>
</evidence>
<dbReference type="AlphaFoldDB" id="A0A917ATW7"/>
<dbReference type="SUPFAM" id="SSF53474">
    <property type="entry name" value="alpha/beta-Hydrolases"/>
    <property type="match status" value="1"/>
</dbReference>
<dbReference type="InterPro" id="IPR052920">
    <property type="entry name" value="DNA-binding_regulatory"/>
</dbReference>
<organism evidence="3 4">
    <name type="scientific">Priestia taiwanensis</name>
    <dbReference type="NCBI Taxonomy" id="1347902"/>
    <lineage>
        <taxon>Bacteria</taxon>
        <taxon>Bacillati</taxon>
        <taxon>Bacillota</taxon>
        <taxon>Bacilli</taxon>
        <taxon>Bacillales</taxon>
        <taxon>Bacillaceae</taxon>
        <taxon>Priestia</taxon>
    </lineage>
</organism>
<keyword evidence="1" id="KW-0472">Membrane</keyword>
<reference evidence="3" key="1">
    <citation type="journal article" date="2014" name="Int. J. Syst. Evol. Microbiol.">
        <title>Complete genome sequence of Corynebacterium casei LMG S-19264T (=DSM 44701T), isolated from a smear-ripened cheese.</title>
        <authorList>
            <consortium name="US DOE Joint Genome Institute (JGI-PGF)"/>
            <person name="Walter F."/>
            <person name="Albersmeier A."/>
            <person name="Kalinowski J."/>
            <person name="Ruckert C."/>
        </authorList>
    </citation>
    <scope>NUCLEOTIDE SEQUENCE</scope>
    <source>
        <strain evidence="3">CGMCC 1.12698</strain>
    </source>
</reference>
<keyword evidence="4" id="KW-1185">Reference proteome</keyword>
<dbReference type="InterPro" id="IPR029058">
    <property type="entry name" value="AB_hydrolase_fold"/>
</dbReference>
<dbReference type="GO" id="GO:0016787">
    <property type="term" value="F:hydrolase activity"/>
    <property type="evidence" value="ECO:0007669"/>
    <property type="project" value="UniProtKB-KW"/>
</dbReference>
<reference evidence="3" key="2">
    <citation type="submission" date="2020-09" db="EMBL/GenBank/DDBJ databases">
        <authorList>
            <person name="Sun Q."/>
            <person name="Zhou Y."/>
        </authorList>
    </citation>
    <scope>NUCLEOTIDE SEQUENCE</scope>
    <source>
        <strain evidence="3">CGMCC 1.12698</strain>
    </source>
</reference>
<protein>
    <submittedName>
        <fullName evidence="3">Alpha/beta hydrolase</fullName>
    </submittedName>
</protein>
<evidence type="ECO:0000259" key="2">
    <source>
        <dbReference type="Pfam" id="PF00561"/>
    </source>
</evidence>